<evidence type="ECO:0000259" key="2">
    <source>
        <dbReference type="Pfam" id="PF12867"/>
    </source>
</evidence>
<protein>
    <submittedName>
        <fullName evidence="3">DinB family protein</fullName>
    </submittedName>
</protein>
<evidence type="ECO:0000256" key="1">
    <source>
        <dbReference type="SAM" id="MobiDB-lite"/>
    </source>
</evidence>
<gene>
    <name evidence="3" type="ORF">ACFPYJ_14600</name>
</gene>
<dbReference type="SUPFAM" id="SSF109854">
    <property type="entry name" value="DinB/YfiT-like putative metalloenzymes"/>
    <property type="match status" value="1"/>
</dbReference>
<comment type="caution">
    <text evidence="3">The sequence shown here is derived from an EMBL/GenBank/DDBJ whole genome shotgun (WGS) entry which is preliminary data.</text>
</comment>
<evidence type="ECO:0000313" key="3">
    <source>
        <dbReference type="EMBL" id="MFC5650337.1"/>
    </source>
</evidence>
<dbReference type="RefSeq" id="WP_379188891.1">
    <property type="nucleotide sequence ID" value="NZ_JBHSOW010000049.1"/>
</dbReference>
<reference evidence="4" key="1">
    <citation type="journal article" date="2019" name="Int. J. Syst. Evol. Microbiol.">
        <title>The Global Catalogue of Microorganisms (GCM) 10K type strain sequencing project: providing services to taxonomists for standard genome sequencing and annotation.</title>
        <authorList>
            <consortium name="The Broad Institute Genomics Platform"/>
            <consortium name="The Broad Institute Genome Sequencing Center for Infectious Disease"/>
            <person name="Wu L."/>
            <person name="Ma J."/>
        </authorList>
    </citation>
    <scope>NUCLEOTIDE SEQUENCE [LARGE SCALE GENOMIC DNA]</scope>
    <source>
        <strain evidence="4">CGMCC 1.3240</strain>
    </source>
</reference>
<dbReference type="InterPro" id="IPR024775">
    <property type="entry name" value="DinB-like"/>
</dbReference>
<dbReference type="Pfam" id="PF12867">
    <property type="entry name" value="DinB_2"/>
    <property type="match status" value="1"/>
</dbReference>
<dbReference type="EMBL" id="JBHSOW010000049">
    <property type="protein sequence ID" value="MFC5650337.1"/>
    <property type="molecule type" value="Genomic_DNA"/>
</dbReference>
<feature type="domain" description="DinB-like" evidence="2">
    <location>
        <begin position="14"/>
        <end position="156"/>
    </location>
</feature>
<organism evidence="3 4">
    <name type="scientific">Paenibacillus solisilvae</name>
    <dbReference type="NCBI Taxonomy" id="2486751"/>
    <lineage>
        <taxon>Bacteria</taxon>
        <taxon>Bacillati</taxon>
        <taxon>Bacillota</taxon>
        <taxon>Bacilli</taxon>
        <taxon>Bacillales</taxon>
        <taxon>Paenibacillaceae</taxon>
        <taxon>Paenibacillus</taxon>
    </lineage>
</organism>
<dbReference type="InterPro" id="IPR034660">
    <property type="entry name" value="DinB/YfiT-like"/>
</dbReference>
<evidence type="ECO:0000313" key="4">
    <source>
        <dbReference type="Proteomes" id="UP001596047"/>
    </source>
</evidence>
<dbReference type="Proteomes" id="UP001596047">
    <property type="component" value="Unassembled WGS sequence"/>
</dbReference>
<accession>A0ABW0VWT5</accession>
<sequence length="166" mass="19184">MSDQQWIEIYKSDLQSYSLQQLRQITSQGAWSLSQLYNHLILAALDYLDQVEICATAGVEQMLGKTEAGKELFKLGGFPPIKIKLPDGPENTPSNSESKEDLRRGLDQVLQRMREWEGKLDRINPNYKAKHDGFGWLNAKDWFDLVGMHFRHHLRQKSELEQKLGL</sequence>
<name>A0ABW0VWT5_9BACL</name>
<proteinExistence type="predicted"/>
<dbReference type="Gene3D" id="1.20.120.450">
    <property type="entry name" value="dinb family like domain"/>
    <property type="match status" value="1"/>
</dbReference>
<keyword evidence="4" id="KW-1185">Reference proteome</keyword>
<feature type="region of interest" description="Disordered" evidence="1">
    <location>
        <begin position="83"/>
        <end position="103"/>
    </location>
</feature>